<proteinExistence type="predicted"/>
<reference evidence="1 2" key="1">
    <citation type="submission" date="2016-10" db="EMBL/GenBank/DDBJ databases">
        <authorList>
            <person name="de Groot N.N."/>
        </authorList>
    </citation>
    <scope>NUCLEOTIDE SEQUENCE [LARGE SCALE GENOMIC DNA]</scope>
    <source>
        <strain evidence="1 2">MT12</strain>
    </source>
</reference>
<dbReference type="RefSeq" id="WP_092117858.1">
    <property type="nucleotide sequence ID" value="NZ_FNTH01000001.1"/>
</dbReference>
<dbReference type="Proteomes" id="UP000198992">
    <property type="component" value="Unassembled WGS sequence"/>
</dbReference>
<gene>
    <name evidence="1" type="ORF">SAMN05444164_3870</name>
</gene>
<dbReference type="AlphaFoldDB" id="A0A1H4YDE6"/>
<dbReference type="EMBL" id="FNTH01000001">
    <property type="protein sequence ID" value="SED15250.1"/>
    <property type="molecule type" value="Genomic_DNA"/>
</dbReference>
<evidence type="ECO:0000313" key="1">
    <source>
        <dbReference type="EMBL" id="SED15250.1"/>
    </source>
</evidence>
<sequence length="62" mass="7306">MTPKECRDRAEHCRQAKATIEDDFTRRYLAALEQSYRVLANTQEAARQALKDWSDHNDQPKQ</sequence>
<protein>
    <submittedName>
        <fullName evidence="1">Uncharacterized protein</fullName>
    </submittedName>
</protein>
<evidence type="ECO:0000313" key="2">
    <source>
        <dbReference type="Proteomes" id="UP000198992"/>
    </source>
</evidence>
<name>A0A1H4YDE6_9BRAD</name>
<accession>A0A1H4YDE6</accession>
<organism evidence="1 2">
    <name type="scientific">Bradyrhizobium erythrophlei</name>
    <dbReference type="NCBI Taxonomy" id="1437360"/>
    <lineage>
        <taxon>Bacteria</taxon>
        <taxon>Pseudomonadati</taxon>
        <taxon>Pseudomonadota</taxon>
        <taxon>Alphaproteobacteria</taxon>
        <taxon>Hyphomicrobiales</taxon>
        <taxon>Nitrobacteraceae</taxon>
        <taxon>Bradyrhizobium</taxon>
    </lineage>
</organism>